<dbReference type="SUPFAM" id="SSF56601">
    <property type="entry name" value="beta-lactamase/transpeptidase-like"/>
    <property type="match status" value="1"/>
</dbReference>
<dbReference type="EMBL" id="LCZI01000568">
    <property type="protein sequence ID" value="KKZ65890.1"/>
    <property type="molecule type" value="Genomic_DNA"/>
</dbReference>
<gene>
    <name evidence="3" type="ORF">EMCG_08395</name>
</gene>
<dbReference type="InterPro" id="IPR012338">
    <property type="entry name" value="Beta-lactam/transpept-like"/>
</dbReference>
<accession>A0A0G2I6P9</accession>
<evidence type="ECO:0000313" key="3">
    <source>
        <dbReference type="EMBL" id="KKZ65890.1"/>
    </source>
</evidence>
<feature type="signal peptide" evidence="1">
    <location>
        <begin position="1"/>
        <end position="23"/>
    </location>
</feature>
<organism evidence="3 4">
    <name type="scientific">[Emmonsia] crescens</name>
    <dbReference type="NCBI Taxonomy" id="73230"/>
    <lineage>
        <taxon>Eukaryota</taxon>
        <taxon>Fungi</taxon>
        <taxon>Dikarya</taxon>
        <taxon>Ascomycota</taxon>
        <taxon>Pezizomycotina</taxon>
        <taxon>Eurotiomycetes</taxon>
        <taxon>Eurotiomycetidae</taxon>
        <taxon>Onygenales</taxon>
        <taxon>Ajellomycetaceae</taxon>
        <taxon>Emergomyces</taxon>
    </lineage>
</organism>
<dbReference type="AlphaFoldDB" id="A0A0G2I6P9"/>
<evidence type="ECO:0000256" key="1">
    <source>
        <dbReference type="SAM" id="SignalP"/>
    </source>
</evidence>
<dbReference type="Pfam" id="PF00144">
    <property type="entry name" value="Beta-lactamase"/>
    <property type="match status" value="1"/>
</dbReference>
<comment type="caution">
    <text evidence="3">The sequence shown here is derived from an EMBL/GenBank/DDBJ whole genome shotgun (WGS) entry which is preliminary data.</text>
</comment>
<feature type="chain" id="PRO_5002545537" description="Beta-lactamase-related domain-containing protein" evidence="1">
    <location>
        <begin position="24"/>
        <end position="187"/>
    </location>
</feature>
<dbReference type="Gene3D" id="3.40.710.10">
    <property type="entry name" value="DD-peptidase/beta-lactamase superfamily"/>
    <property type="match status" value="1"/>
</dbReference>
<dbReference type="VEuPathDB" id="FungiDB:EMCG_08395"/>
<name>A0A0G2I6P9_9EURO</name>
<dbReference type="OrthoDB" id="5946976at2759"/>
<keyword evidence="1" id="KW-0732">Signal</keyword>
<protein>
    <recommendedName>
        <fullName evidence="2">Beta-lactamase-related domain-containing protein</fullName>
    </recommendedName>
</protein>
<evidence type="ECO:0000313" key="4">
    <source>
        <dbReference type="Proteomes" id="UP000034164"/>
    </source>
</evidence>
<proteinExistence type="predicted"/>
<reference evidence="4" key="1">
    <citation type="journal article" date="2015" name="PLoS Genet.">
        <title>The dynamic genome and transcriptome of the human fungal pathogen Blastomyces and close relative Emmonsia.</title>
        <authorList>
            <person name="Munoz J.F."/>
            <person name="Gauthier G.M."/>
            <person name="Desjardins C.A."/>
            <person name="Gallo J.E."/>
            <person name="Holder J."/>
            <person name="Sullivan T.D."/>
            <person name="Marty A.J."/>
            <person name="Carmen J.C."/>
            <person name="Chen Z."/>
            <person name="Ding L."/>
            <person name="Gujja S."/>
            <person name="Magrini V."/>
            <person name="Misas E."/>
            <person name="Mitreva M."/>
            <person name="Priest M."/>
            <person name="Saif S."/>
            <person name="Whiston E.A."/>
            <person name="Young S."/>
            <person name="Zeng Q."/>
            <person name="Goldman W.E."/>
            <person name="Mardis E.R."/>
            <person name="Taylor J.W."/>
            <person name="McEwen J.G."/>
            <person name="Clay O.K."/>
            <person name="Klein B.S."/>
            <person name="Cuomo C.A."/>
        </authorList>
    </citation>
    <scope>NUCLEOTIDE SEQUENCE [LARGE SCALE GENOMIC DNA]</scope>
    <source>
        <strain evidence="4">UAMH 3008</strain>
    </source>
</reference>
<dbReference type="InterPro" id="IPR001466">
    <property type="entry name" value="Beta-lactam-related"/>
</dbReference>
<feature type="domain" description="Beta-lactamase-related" evidence="2">
    <location>
        <begin position="118"/>
        <end position="178"/>
    </location>
</feature>
<dbReference type="Proteomes" id="UP000034164">
    <property type="component" value="Unassembled WGS sequence"/>
</dbReference>
<sequence>MKFNPVFTTAVGVLFTSLQICAAAPTYESNSSYSPGWEWDTCAPWLYCDVDDDCRIKPSCQKIAYQHDFSNIHCYVSFIHPRTCWAWTPQMNMAQQDSFLALHPTIKEIISIPSTVRASVGVFHRGQAAYNGYFGFRDHDCEQPPNSDTLYIIGYLSIAMLAQAIGSLVDEGSVLWDTLCPKCDTRV</sequence>
<evidence type="ECO:0000259" key="2">
    <source>
        <dbReference type="Pfam" id="PF00144"/>
    </source>
</evidence>